<keyword evidence="4" id="KW-0804">Transcription</keyword>
<dbReference type="Gene3D" id="1.10.10.10">
    <property type="entry name" value="Winged helix-like DNA-binding domain superfamily/Winged helix DNA-binding domain"/>
    <property type="match status" value="1"/>
</dbReference>
<dbReference type="AlphaFoldDB" id="A0A844Y459"/>
<dbReference type="PANTHER" id="PTHR30126:SF97">
    <property type="entry name" value="HTH-TYPE TRANSCRIPTIONAL REGULATOR ABGR"/>
    <property type="match status" value="1"/>
</dbReference>
<dbReference type="InterPro" id="IPR000847">
    <property type="entry name" value="LysR_HTH_N"/>
</dbReference>
<comment type="similarity">
    <text evidence="1">Belongs to the LysR transcriptional regulatory family.</text>
</comment>
<dbReference type="CDD" id="cd05466">
    <property type="entry name" value="PBP2_LTTR_substrate"/>
    <property type="match status" value="1"/>
</dbReference>
<evidence type="ECO:0000256" key="2">
    <source>
        <dbReference type="ARBA" id="ARBA00023015"/>
    </source>
</evidence>
<dbReference type="OrthoDB" id="9786526at2"/>
<keyword evidence="7" id="KW-1185">Reference proteome</keyword>
<evidence type="ECO:0000259" key="5">
    <source>
        <dbReference type="PROSITE" id="PS50931"/>
    </source>
</evidence>
<organism evidence="6 7">
    <name type="scientific">Qipengyuania gaetbuli</name>
    <dbReference type="NCBI Taxonomy" id="266952"/>
    <lineage>
        <taxon>Bacteria</taxon>
        <taxon>Pseudomonadati</taxon>
        <taxon>Pseudomonadota</taxon>
        <taxon>Alphaproteobacteria</taxon>
        <taxon>Sphingomonadales</taxon>
        <taxon>Erythrobacteraceae</taxon>
        <taxon>Qipengyuania</taxon>
    </lineage>
</organism>
<sequence length="293" mass="32885">MDEMRLLRHFEAVYRLSSFSAAARELRLTHSAITKSIKALEDGWEAQLFNRTTRSVIPTEAAKKLYPQAVELLAFAANVRRSVATEQIEINILSGAGAIEGYIHPAILKFARRYPEARINVATMQAHLAADELLQRRTDILVYHDTSFAVMPHKSQMRLTKVVDEPYLIVYRPEFSSDLRNNSLGDLLLHYDWALPVSRTFEDFLPAKLRTFLKNEAAPRYRLANQTACIELVKQSDLLTVLPGSLAEGLVARGELSAIPLPADFRFAISAAIHDNAGLEPALNHFIDCMKAL</sequence>
<dbReference type="InterPro" id="IPR005119">
    <property type="entry name" value="LysR_subst-bd"/>
</dbReference>
<dbReference type="InterPro" id="IPR036390">
    <property type="entry name" value="WH_DNA-bd_sf"/>
</dbReference>
<accession>A0A844Y459</accession>
<dbReference type="RefSeq" id="WP_160608548.1">
    <property type="nucleotide sequence ID" value="NZ_WTYF01000004.1"/>
</dbReference>
<dbReference type="SUPFAM" id="SSF46785">
    <property type="entry name" value="Winged helix' DNA-binding domain"/>
    <property type="match status" value="1"/>
</dbReference>
<feature type="domain" description="HTH lysR-type" evidence="5">
    <location>
        <begin position="1"/>
        <end position="59"/>
    </location>
</feature>
<dbReference type="InterPro" id="IPR036388">
    <property type="entry name" value="WH-like_DNA-bd_sf"/>
</dbReference>
<dbReference type="EMBL" id="WTYF01000004">
    <property type="protein sequence ID" value="MXO51852.1"/>
    <property type="molecule type" value="Genomic_DNA"/>
</dbReference>
<dbReference type="PROSITE" id="PS50931">
    <property type="entry name" value="HTH_LYSR"/>
    <property type="match status" value="1"/>
</dbReference>
<dbReference type="GO" id="GO:0000976">
    <property type="term" value="F:transcription cis-regulatory region binding"/>
    <property type="evidence" value="ECO:0007669"/>
    <property type="project" value="TreeGrafter"/>
</dbReference>
<proteinExistence type="inferred from homology"/>
<keyword evidence="2" id="KW-0805">Transcription regulation</keyword>
<dbReference type="GO" id="GO:0003700">
    <property type="term" value="F:DNA-binding transcription factor activity"/>
    <property type="evidence" value="ECO:0007669"/>
    <property type="project" value="InterPro"/>
</dbReference>
<evidence type="ECO:0000256" key="3">
    <source>
        <dbReference type="ARBA" id="ARBA00023125"/>
    </source>
</evidence>
<comment type="caution">
    <text evidence="6">The sequence shown here is derived from an EMBL/GenBank/DDBJ whole genome shotgun (WGS) entry which is preliminary data.</text>
</comment>
<dbReference type="Proteomes" id="UP000444185">
    <property type="component" value="Unassembled WGS sequence"/>
</dbReference>
<dbReference type="Gene3D" id="3.40.190.10">
    <property type="entry name" value="Periplasmic binding protein-like II"/>
    <property type="match status" value="2"/>
</dbReference>
<gene>
    <name evidence="6" type="ORF">GRI42_11125</name>
</gene>
<evidence type="ECO:0000313" key="6">
    <source>
        <dbReference type="EMBL" id="MXO51852.1"/>
    </source>
</evidence>
<evidence type="ECO:0000256" key="4">
    <source>
        <dbReference type="ARBA" id="ARBA00023163"/>
    </source>
</evidence>
<dbReference type="PANTHER" id="PTHR30126">
    <property type="entry name" value="HTH-TYPE TRANSCRIPTIONAL REGULATOR"/>
    <property type="match status" value="1"/>
</dbReference>
<keyword evidence="3" id="KW-0238">DNA-binding</keyword>
<dbReference type="SUPFAM" id="SSF53850">
    <property type="entry name" value="Periplasmic binding protein-like II"/>
    <property type="match status" value="1"/>
</dbReference>
<protein>
    <submittedName>
        <fullName evidence="6">LysR family transcriptional regulator</fullName>
    </submittedName>
</protein>
<dbReference type="Pfam" id="PF03466">
    <property type="entry name" value="LysR_substrate"/>
    <property type="match status" value="1"/>
</dbReference>
<name>A0A844Y459_9SPHN</name>
<evidence type="ECO:0000256" key="1">
    <source>
        <dbReference type="ARBA" id="ARBA00009437"/>
    </source>
</evidence>
<evidence type="ECO:0000313" key="7">
    <source>
        <dbReference type="Proteomes" id="UP000444185"/>
    </source>
</evidence>
<dbReference type="Pfam" id="PF00126">
    <property type="entry name" value="HTH_1"/>
    <property type="match status" value="1"/>
</dbReference>
<reference evidence="6 7" key="1">
    <citation type="submission" date="2019-12" db="EMBL/GenBank/DDBJ databases">
        <title>Genomic-based taxomic classification of the family Erythrobacteraceae.</title>
        <authorList>
            <person name="Xu L."/>
        </authorList>
    </citation>
    <scope>NUCLEOTIDE SEQUENCE [LARGE SCALE GENOMIC DNA]</scope>
    <source>
        <strain evidence="6 7">DSM 16225</strain>
    </source>
</reference>